<dbReference type="HOGENOM" id="CLU_147120_0_0_1"/>
<sequence length="160" mass="18478">MTQNIQVFINPILVVKRQIISSVEYDIESNLNQHKMSKLFASISILILSIASFIPLITMAWIPNGPSSLGPIRIDKKSDGFLEVGCYGDYDKAKFARLDRLCEECYELYRVPDLFTQCRQSCFRNDYFPKCIEALMVTNEKEKLMEMVDILNRGRLFHPA</sequence>
<dbReference type="PANTHER" id="PTHR35981:SF2">
    <property type="entry name" value="ION TRANSPORT PEPTIDE, ISOFORM C"/>
    <property type="match status" value="1"/>
</dbReference>
<dbReference type="Gene3D" id="1.10.2010.10">
    <property type="entry name" value="Crustacean CHH/MIH/GIH neurohormone"/>
    <property type="match status" value="1"/>
</dbReference>
<dbReference type="InterPro" id="IPR035957">
    <property type="entry name" value="Crust_neurohorm_sf"/>
</dbReference>
<dbReference type="PANTHER" id="PTHR35981">
    <property type="entry name" value="ION TRANSPORT PEPTIDE, ISOFORM C"/>
    <property type="match status" value="1"/>
</dbReference>
<feature type="transmembrane region" description="Helical" evidence="4">
    <location>
        <begin position="39"/>
        <end position="62"/>
    </location>
</feature>
<keyword evidence="4" id="KW-0812">Transmembrane</keyword>
<dbReference type="SUPFAM" id="SSF81778">
    <property type="entry name" value="Crustacean CHH/MIH/GIH neurohormone"/>
    <property type="match status" value="1"/>
</dbReference>
<dbReference type="EnsemblMetazoa" id="tetur07g06870.1">
    <property type="protein sequence ID" value="tetur07g06870.1"/>
    <property type="gene ID" value="tetur07g06870"/>
</dbReference>
<keyword evidence="6" id="KW-1185">Reference proteome</keyword>
<evidence type="ECO:0000256" key="2">
    <source>
        <dbReference type="ARBA" id="ARBA00005447"/>
    </source>
</evidence>
<name>T1KA10_TETUR</name>
<feature type="disulfide bond" evidence="3">
    <location>
        <begin position="86"/>
        <end position="122"/>
    </location>
</feature>
<dbReference type="InterPro" id="IPR031098">
    <property type="entry name" value="Crust_neurohorm"/>
</dbReference>
<evidence type="ECO:0008006" key="7">
    <source>
        <dbReference type="Google" id="ProtNLM"/>
    </source>
</evidence>
<dbReference type="AlphaFoldDB" id="T1KA10"/>
<reference evidence="6" key="1">
    <citation type="submission" date="2011-08" db="EMBL/GenBank/DDBJ databases">
        <authorList>
            <person name="Rombauts S."/>
        </authorList>
    </citation>
    <scope>NUCLEOTIDE SEQUENCE</scope>
    <source>
        <strain evidence="6">London</strain>
    </source>
</reference>
<protein>
    <recommendedName>
        <fullName evidence="7">Ion transport peptide-like protein</fullName>
    </recommendedName>
</protein>
<evidence type="ECO:0000313" key="6">
    <source>
        <dbReference type="Proteomes" id="UP000015104"/>
    </source>
</evidence>
<organism evidence="5 6">
    <name type="scientific">Tetranychus urticae</name>
    <name type="common">Two-spotted spider mite</name>
    <dbReference type="NCBI Taxonomy" id="32264"/>
    <lineage>
        <taxon>Eukaryota</taxon>
        <taxon>Metazoa</taxon>
        <taxon>Ecdysozoa</taxon>
        <taxon>Arthropoda</taxon>
        <taxon>Chelicerata</taxon>
        <taxon>Arachnida</taxon>
        <taxon>Acari</taxon>
        <taxon>Acariformes</taxon>
        <taxon>Trombidiformes</taxon>
        <taxon>Prostigmata</taxon>
        <taxon>Eleutherengona</taxon>
        <taxon>Raphignathae</taxon>
        <taxon>Tetranychoidea</taxon>
        <taxon>Tetranychidae</taxon>
        <taxon>Tetranychus</taxon>
    </lineage>
</organism>
<proteinExistence type="inferred from homology"/>
<feature type="disulfide bond" evidence="3">
    <location>
        <begin position="102"/>
        <end position="118"/>
    </location>
</feature>
<dbReference type="Pfam" id="PF01147">
    <property type="entry name" value="Crust_neurohorm"/>
    <property type="match status" value="1"/>
</dbReference>
<dbReference type="InterPro" id="IPR001166">
    <property type="entry name" value="Hyperglycemic"/>
</dbReference>
<dbReference type="GO" id="GO:0005184">
    <property type="term" value="F:neuropeptide hormone activity"/>
    <property type="evidence" value="ECO:0007669"/>
    <property type="project" value="InterPro"/>
</dbReference>
<dbReference type="GO" id="GO:0005576">
    <property type="term" value="C:extracellular region"/>
    <property type="evidence" value="ECO:0007669"/>
    <property type="project" value="InterPro"/>
</dbReference>
<keyword evidence="4" id="KW-1133">Transmembrane helix</keyword>
<dbReference type="GO" id="GO:0007623">
    <property type="term" value="P:circadian rhythm"/>
    <property type="evidence" value="ECO:0007669"/>
    <property type="project" value="TreeGrafter"/>
</dbReference>
<evidence type="ECO:0000256" key="4">
    <source>
        <dbReference type="SAM" id="Phobius"/>
    </source>
</evidence>
<keyword evidence="4" id="KW-0472">Membrane</keyword>
<comment type="function">
    <text evidence="1">May increase the toxicity of alpha-latrotoxin and/or other venom components. Is non-toxic to mice and to the cockroach Periplaneta americana.</text>
</comment>
<dbReference type="PRINTS" id="PR00550">
    <property type="entry name" value="HYPRGLYCEMIC"/>
</dbReference>
<reference evidence="5" key="2">
    <citation type="submission" date="2015-06" db="UniProtKB">
        <authorList>
            <consortium name="EnsemblMetazoa"/>
        </authorList>
    </citation>
    <scope>IDENTIFICATION</scope>
</reference>
<dbReference type="Proteomes" id="UP000015104">
    <property type="component" value="Unassembled WGS sequence"/>
</dbReference>
<evidence type="ECO:0000256" key="3">
    <source>
        <dbReference type="PIRSR" id="PIRSR631098-51"/>
    </source>
</evidence>
<evidence type="ECO:0000313" key="5">
    <source>
        <dbReference type="EnsemblMetazoa" id="tetur07g06870.1"/>
    </source>
</evidence>
<accession>T1KA10</accession>
<dbReference type="EMBL" id="CAEY01001893">
    <property type="status" value="NOT_ANNOTATED_CDS"/>
    <property type="molecule type" value="Genomic_DNA"/>
</dbReference>
<feature type="disulfide bond" evidence="3">
    <location>
        <begin position="105"/>
        <end position="131"/>
    </location>
</feature>
<dbReference type="eggNOG" id="ENOG502S3WA">
    <property type="taxonomic scope" value="Eukaryota"/>
</dbReference>
<evidence type="ECO:0000256" key="1">
    <source>
        <dbReference type="ARBA" id="ARBA00003845"/>
    </source>
</evidence>
<keyword evidence="3" id="KW-1015">Disulfide bond</keyword>
<comment type="similarity">
    <text evidence="2">Belongs to the arthropod CHH/MIH/GIH/VIH hormone family.</text>
</comment>